<comment type="catalytic activity">
    <reaction evidence="13">
        <text>a lipid A disaccharide + ATP = a lipid IVA + ADP + H(+)</text>
        <dbReference type="Rhea" id="RHEA:67840"/>
        <dbReference type="ChEBI" id="CHEBI:15378"/>
        <dbReference type="ChEBI" id="CHEBI:30616"/>
        <dbReference type="ChEBI" id="CHEBI:176343"/>
        <dbReference type="ChEBI" id="CHEBI:176425"/>
        <dbReference type="ChEBI" id="CHEBI:456216"/>
        <dbReference type="EC" id="2.7.1.130"/>
    </reaction>
</comment>
<dbReference type="GO" id="GO:0009245">
    <property type="term" value="P:lipid A biosynthetic process"/>
    <property type="evidence" value="ECO:0007669"/>
    <property type="project" value="UniProtKB-UniRule"/>
</dbReference>
<dbReference type="SUPFAM" id="SSF52540">
    <property type="entry name" value="P-loop containing nucleoside triphosphate hydrolases"/>
    <property type="match status" value="1"/>
</dbReference>
<dbReference type="UniPathway" id="UPA00359">
    <property type="reaction ID" value="UER00482"/>
</dbReference>
<dbReference type="InterPro" id="IPR003758">
    <property type="entry name" value="LpxK"/>
</dbReference>
<dbReference type="PANTHER" id="PTHR42724">
    <property type="entry name" value="TETRAACYLDISACCHARIDE 4'-KINASE"/>
    <property type="match status" value="1"/>
</dbReference>
<keyword evidence="10 13" id="KW-0067">ATP-binding</keyword>
<name>A0A2U1AT26_9BACT</name>
<reference evidence="14 17" key="2">
    <citation type="submission" date="2020-04" db="EMBL/GenBank/DDBJ databases">
        <authorList>
            <person name="Hitch T.C.A."/>
            <person name="Wylensek D."/>
            <person name="Clavel T."/>
        </authorList>
    </citation>
    <scope>NUCLEOTIDE SEQUENCE [LARGE SCALE GENOMIC DNA]</scope>
    <source>
        <strain evidence="14 17">COR2-253-APC-1A</strain>
    </source>
</reference>
<evidence type="ECO:0000313" key="17">
    <source>
        <dbReference type="Proteomes" id="UP000576225"/>
    </source>
</evidence>
<dbReference type="AlphaFoldDB" id="A0A2U1AT26"/>
<evidence type="ECO:0000256" key="12">
    <source>
        <dbReference type="ARBA" id="ARBA00029757"/>
    </source>
</evidence>
<evidence type="ECO:0000256" key="3">
    <source>
        <dbReference type="ARBA" id="ARBA00012071"/>
    </source>
</evidence>
<evidence type="ECO:0000256" key="6">
    <source>
        <dbReference type="ARBA" id="ARBA00022556"/>
    </source>
</evidence>
<evidence type="ECO:0000256" key="7">
    <source>
        <dbReference type="ARBA" id="ARBA00022679"/>
    </source>
</evidence>
<keyword evidence="7 13" id="KW-0808">Transferase</keyword>
<dbReference type="EC" id="2.7.1.130" evidence="3 13"/>
<organism evidence="15 16">
    <name type="scientific">Victivallis vadensis</name>
    <dbReference type="NCBI Taxonomy" id="172901"/>
    <lineage>
        <taxon>Bacteria</taxon>
        <taxon>Pseudomonadati</taxon>
        <taxon>Lentisphaerota</taxon>
        <taxon>Lentisphaeria</taxon>
        <taxon>Victivallales</taxon>
        <taxon>Victivallaceae</taxon>
        <taxon>Victivallis</taxon>
    </lineage>
</organism>
<keyword evidence="6 13" id="KW-0441">Lipid A biosynthesis</keyword>
<protein>
    <recommendedName>
        <fullName evidence="4 13">Tetraacyldisaccharide 4'-kinase</fullName>
        <ecNumber evidence="3 13">2.7.1.130</ecNumber>
    </recommendedName>
    <alternativeName>
        <fullName evidence="12 13">Lipid A 4'-kinase</fullName>
    </alternativeName>
</protein>
<keyword evidence="9 13" id="KW-0418">Kinase</keyword>
<dbReference type="InterPro" id="IPR027417">
    <property type="entry name" value="P-loop_NTPase"/>
</dbReference>
<evidence type="ECO:0000256" key="10">
    <source>
        <dbReference type="ARBA" id="ARBA00022840"/>
    </source>
</evidence>
<dbReference type="RefSeq" id="WP_116884621.1">
    <property type="nucleotide sequence ID" value="NZ_CAJKCJ010000040.1"/>
</dbReference>
<dbReference type="Pfam" id="PF02606">
    <property type="entry name" value="LpxK"/>
    <property type="match status" value="1"/>
</dbReference>
<evidence type="ECO:0000256" key="5">
    <source>
        <dbReference type="ARBA" id="ARBA00022516"/>
    </source>
</evidence>
<comment type="pathway">
    <text evidence="2 13">Glycolipid biosynthesis; lipid IV(A) biosynthesis; lipid IV(A) from (3R)-3-hydroxytetradecanoyl-[acyl-carrier-protein] and UDP-N-acetyl-alpha-D-glucosamine: step 6/6.</text>
</comment>
<gene>
    <name evidence="13 14" type="primary">lpxK</name>
    <name evidence="15" type="ORF">C8D82_1209</name>
    <name evidence="14" type="ORF">HF882_07220</name>
</gene>
<dbReference type="EMBL" id="JABAEW010000010">
    <property type="protein sequence ID" value="NMD86372.1"/>
    <property type="molecule type" value="Genomic_DNA"/>
</dbReference>
<keyword evidence="8 13" id="KW-0547">Nucleotide-binding</keyword>
<reference evidence="15 16" key="1">
    <citation type="submission" date="2018-04" db="EMBL/GenBank/DDBJ databases">
        <title>Genomic Encyclopedia of Type Strains, Phase IV (KMG-IV): sequencing the most valuable type-strain genomes for metagenomic binning, comparative biology and taxonomic classification.</title>
        <authorList>
            <person name="Goeker M."/>
        </authorList>
    </citation>
    <scope>NUCLEOTIDE SEQUENCE [LARGE SCALE GENOMIC DNA]</scope>
    <source>
        <strain evidence="15 16">DSM 14823</strain>
    </source>
</reference>
<dbReference type="EMBL" id="QEKH01000020">
    <property type="protein sequence ID" value="PVY39533.1"/>
    <property type="molecule type" value="Genomic_DNA"/>
</dbReference>
<keyword evidence="5 13" id="KW-0444">Lipid biosynthesis</keyword>
<evidence type="ECO:0000256" key="1">
    <source>
        <dbReference type="ARBA" id="ARBA00002274"/>
    </source>
</evidence>
<dbReference type="Proteomes" id="UP000245959">
    <property type="component" value="Unassembled WGS sequence"/>
</dbReference>
<feature type="binding site" evidence="13">
    <location>
        <begin position="75"/>
        <end position="82"/>
    </location>
    <ligand>
        <name>ATP</name>
        <dbReference type="ChEBI" id="CHEBI:30616"/>
    </ligand>
</feature>
<dbReference type="GO" id="GO:0005524">
    <property type="term" value="F:ATP binding"/>
    <property type="evidence" value="ECO:0007669"/>
    <property type="project" value="UniProtKB-UniRule"/>
</dbReference>
<proteinExistence type="inferred from homology"/>
<dbReference type="GO" id="GO:0009029">
    <property type="term" value="F:lipid-A 4'-kinase activity"/>
    <property type="evidence" value="ECO:0007669"/>
    <property type="project" value="UniProtKB-UniRule"/>
</dbReference>
<dbReference type="HAMAP" id="MF_00409">
    <property type="entry name" value="LpxK"/>
    <property type="match status" value="1"/>
</dbReference>
<comment type="caution">
    <text evidence="15">The sequence shown here is derived from an EMBL/GenBank/DDBJ whole genome shotgun (WGS) entry which is preliminary data.</text>
</comment>
<dbReference type="GO" id="GO:0009244">
    <property type="term" value="P:lipopolysaccharide core region biosynthetic process"/>
    <property type="evidence" value="ECO:0007669"/>
    <property type="project" value="TreeGrafter"/>
</dbReference>
<comment type="function">
    <text evidence="1 13">Transfers the gamma-phosphate of ATP to the 4'-position of a tetraacyldisaccharide 1-phosphate intermediate (termed DS-1-P) to form tetraacyldisaccharide 1,4'-bis-phosphate (lipid IVA).</text>
</comment>
<evidence type="ECO:0000313" key="14">
    <source>
        <dbReference type="EMBL" id="NMD86372.1"/>
    </source>
</evidence>
<keyword evidence="11 13" id="KW-0443">Lipid metabolism</keyword>
<accession>A0A2U1AT26</accession>
<comment type="similarity">
    <text evidence="13">Belongs to the LpxK family.</text>
</comment>
<sequence length="392" mass="45170">MHSRFKFKAEDFEQYFLDLMAGRRRNWYDRVLTDVLFIASRFYRMAIQFRIWMYDKRVIRNHALGCLVVSIGNLSCGGTGKTPVVEVFARTLSSQGRRVAILSRGYRSKKRSLGYKLMHMFQSQKIEIPPKVVSDGKDLLLESDYAGDEPYMLASNLRDVAVLVDKDRVKSGIYAVDRYQTDVIILDDGFQYLMLKPHINIVLVDSTDPFGNGHVLPRGILREPIKNIRRADYIFLTKSDGSHKLRHLKNFLRRHTRRAEIIECTHRPQYLVELFSGGRREPLEKLKGAKVAALSAIAAPASFEGFLEQLGAELVLRDHYADHHRYTQQEIIDFVNQAKAAGAEFIVTTEKDAVRIPKLERCDVPIYYLRIQIDILSGQESFDQCISRICFM</sequence>
<dbReference type="NCBIfam" id="TIGR00682">
    <property type="entry name" value="lpxK"/>
    <property type="match status" value="1"/>
</dbReference>
<evidence type="ECO:0000256" key="13">
    <source>
        <dbReference type="HAMAP-Rule" id="MF_00409"/>
    </source>
</evidence>
<evidence type="ECO:0000256" key="11">
    <source>
        <dbReference type="ARBA" id="ARBA00023098"/>
    </source>
</evidence>
<dbReference type="Proteomes" id="UP000576225">
    <property type="component" value="Unassembled WGS sequence"/>
</dbReference>
<dbReference type="PANTHER" id="PTHR42724:SF1">
    <property type="entry name" value="TETRAACYLDISACCHARIDE 4'-KINASE, MITOCHONDRIAL-RELATED"/>
    <property type="match status" value="1"/>
</dbReference>
<evidence type="ECO:0000256" key="4">
    <source>
        <dbReference type="ARBA" id="ARBA00016436"/>
    </source>
</evidence>
<evidence type="ECO:0000256" key="8">
    <source>
        <dbReference type="ARBA" id="ARBA00022741"/>
    </source>
</evidence>
<evidence type="ECO:0000313" key="16">
    <source>
        <dbReference type="Proteomes" id="UP000245959"/>
    </source>
</evidence>
<dbReference type="GeneID" id="78295912"/>
<evidence type="ECO:0000313" key="15">
    <source>
        <dbReference type="EMBL" id="PVY39533.1"/>
    </source>
</evidence>
<dbReference type="GO" id="GO:0005886">
    <property type="term" value="C:plasma membrane"/>
    <property type="evidence" value="ECO:0007669"/>
    <property type="project" value="TreeGrafter"/>
</dbReference>
<keyword evidence="16" id="KW-1185">Reference proteome</keyword>
<evidence type="ECO:0000256" key="2">
    <source>
        <dbReference type="ARBA" id="ARBA00004870"/>
    </source>
</evidence>
<evidence type="ECO:0000256" key="9">
    <source>
        <dbReference type="ARBA" id="ARBA00022777"/>
    </source>
</evidence>